<accession>A0A1U9YYE7</accession>
<name>A0A1U9YYE7_9HYPH</name>
<proteinExistence type="predicted"/>
<dbReference type="STRING" id="1122214.Mame_01102"/>
<evidence type="ECO:0000313" key="2">
    <source>
        <dbReference type="EMBL" id="AQZ50473.1"/>
    </source>
</evidence>
<keyword evidence="3" id="KW-1185">Reference proteome</keyword>
<organism evidence="2 3">
    <name type="scientific">Martelella mediterranea DSM 17316</name>
    <dbReference type="NCBI Taxonomy" id="1122214"/>
    <lineage>
        <taxon>Bacteria</taxon>
        <taxon>Pseudomonadati</taxon>
        <taxon>Pseudomonadota</taxon>
        <taxon>Alphaproteobacteria</taxon>
        <taxon>Hyphomicrobiales</taxon>
        <taxon>Aurantimonadaceae</taxon>
        <taxon>Martelella</taxon>
    </lineage>
</organism>
<dbReference type="KEGG" id="mmed:Mame_01102"/>
<protein>
    <submittedName>
        <fullName evidence="2">Uncharacterized protein</fullName>
    </submittedName>
</protein>
<evidence type="ECO:0000256" key="1">
    <source>
        <dbReference type="SAM" id="SignalP"/>
    </source>
</evidence>
<feature type="chain" id="PRO_5013092532" evidence="1">
    <location>
        <begin position="23"/>
        <end position="211"/>
    </location>
</feature>
<feature type="signal peptide" evidence="1">
    <location>
        <begin position="1"/>
        <end position="22"/>
    </location>
</feature>
<keyword evidence="1" id="KW-0732">Signal</keyword>
<gene>
    <name evidence="2" type="ORF">Mame_01102</name>
</gene>
<dbReference type="AlphaFoldDB" id="A0A1U9YYE7"/>
<dbReference type="Proteomes" id="UP000191135">
    <property type="component" value="Chromosome"/>
</dbReference>
<reference evidence="2 3" key="1">
    <citation type="submission" date="2017-03" db="EMBL/GenBank/DDBJ databases">
        <title>Foreign affairs: Plasmid Transfer between Roseobacters and Rhizobia.</title>
        <authorList>
            <person name="Bartling P."/>
            <person name="Bunk B."/>
            <person name="Overmann J."/>
            <person name="Brinkmann H."/>
            <person name="Petersen J."/>
        </authorList>
    </citation>
    <scope>NUCLEOTIDE SEQUENCE [LARGE SCALE GENOMIC DNA]</scope>
    <source>
        <strain evidence="2 3">MACL11</strain>
    </source>
</reference>
<sequence length="211" mass="23860" precursor="true">MKIFLRISLLLCFMTAPELGFASTQTTATCGQLRSLYSEKFSNALNESPSENNEQLSWQERLEQLTDPVFEDLDPVYRKRVRPQLLTEIARICAERREDTPLEQAVGTAAVSLGLDLDQKNWGMTPLPEIDIETFDCQDFTQRLIESIKAKSSGFRLADDPLVHVMTVYVQAGVFPDTIAPANTLEWSQKLIAACKQDPAQKLITVFEEMR</sequence>
<dbReference type="EMBL" id="CP020330">
    <property type="protein sequence ID" value="AQZ50473.1"/>
    <property type="molecule type" value="Genomic_DNA"/>
</dbReference>
<evidence type="ECO:0000313" key="3">
    <source>
        <dbReference type="Proteomes" id="UP000191135"/>
    </source>
</evidence>
<dbReference type="RefSeq" id="WP_155122028.1">
    <property type="nucleotide sequence ID" value="NZ_AQWH01000019.1"/>
</dbReference>